<dbReference type="InterPro" id="IPR055385">
    <property type="entry name" value="GpJ_HDII-ins2"/>
</dbReference>
<evidence type="ECO:0000259" key="4">
    <source>
        <dbReference type="Pfam" id="PF24801"/>
    </source>
</evidence>
<dbReference type="RefSeq" id="WP_306350827.1">
    <property type="nucleotide sequence ID" value="NZ_JASAWV010000002.1"/>
</dbReference>
<organism evidence="5 6">
    <name type="scientific">Phocoenobacter atlanticus subsp. atlanticus</name>
    <dbReference type="NCBI Taxonomy" id="3061285"/>
    <lineage>
        <taxon>Bacteria</taxon>
        <taxon>Pseudomonadati</taxon>
        <taxon>Pseudomonadota</taxon>
        <taxon>Gammaproteobacteria</taxon>
        <taxon>Pasteurellales</taxon>
        <taxon>Pasteurellaceae</taxon>
        <taxon>Phocoenobacter</taxon>
        <taxon>Phocoenobacter atlanticus</taxon>
    </lineage>
</organism>
<dbReference type="Pfam" id="PF09327">
    <property type="entry name" value="Phage_Tail_Tip"/>
    <property type="match status" value="1"/>
</dbReference>
<feature type="compositionally biased region" description="Gly residues" evidence="1">
    <location>
        <begin position="1"/>
        <end position="10"/>
    </location>
</feature>
<evidence type="ECO:0000313" key="5">
    <source>
        <dbReference type="EMBL" id="MDP8147719.1"/>
    </source>
</evidence>
<evidence type="ECO:0000256" key="1">
    <source>
        <dbReference type="SAM" id="MobiDB-lite"/>
    </source>
</evidence>
<evidence type="ECO:0000259" key="2">
    <source>
        <dbReference type="Pfam" id="PF09327"/>
    </source>
</evidence>
<accession>A0AAW8CGG9</accession>
<keyword evidence="6" id="KW-1185">Reference proteome</keyword>
<name>A0AAW8CGG9_9PAST</name>
<evidence type="ECO:0000313" key="6">
    <source>
        <dbReference type="Proteomes" id="UP001226020"/>
    </source>
</evidence>
<dbReference type="Proteomes" id="UP001226020">
    <property type="component" value="Unassembled WGS sequence"/>
</dbReference>
<dbReference type="Pfam" id="PF13550">
    <property type="entry name" value="Phage-tail_3"/>
    <property type="match status" value="1"/>
</dbReference>
<dbReference type="EMBL" id="JASAXT010000002">
    <property type="protein sequence ID" value="MDP8147719.1"/>
    <property type="molecule type" value="Genomic_DNA"/>
</dbReference>
<dbReference type="InterPro" id="IPR053171">
    <property type="entry name" value="Viral_Tip_Attach_Protein"/>
</dbReference>
<comment type="caution">
    <text evidence="5">The sequence shown here is derived from an EMBL/GenBank/DDBJ whole genome shotgun (WGS) entry which is preliminary data.</text>
</comment>
<proteinExistence type="predicted"/>
<reference evidence="5 6" key="1">
    <citation type="journal article" date="2023" name="Front. Microbiol.">
        <title>Phylogeography and host specificity of Pasteurellaceae pathogenic to sea-farmed fish in the north-east Atlantic.</title>
        <authorList>
            <person name="Gulla S."/>
            <person name="Colquhoun D.J."/>
            <person name="Olsen A.B."/>
            <person name="Spilsberg B."/>
            <person name="Lagesen K."/>
            <person name="Aakesson C.P."/>
            <person name="Strom S."/>
            <person name="Manji F."/>
            <person name="Birkbeck T.H."/>
            <person name="Nilsen H.K."/>
        </authorList>
    </citation>
    <scope>NUCLEOTIDE SEQUENCE [LARGE SCALE GENOMIC DNA]</scope>
    <source>
        <strain evidence="5 6">NVIB3131</strain>
    </source>
</reference>
<sequence length="1578" mass="174451">MGGQSGGGGHTPYEAPDSLKSSQRLRAIGLISLGPIKGPVNKWKSTYFDNTPIQKEEGVDDNDEASFNFKNTEIQYNLGTQDQLPLNGFECSEREVNVGVEVKKDHPITRTVIDKDITRVRLTMGVNALFEQNDEGDTNGTDVTFQVLINNADYSTFTISGKSSSRFARSYILTNLPERPFTITVKRITEDSNSQRLQNTTFWSSYTEIIDTKLSYPNMAIVGIKTDSRYNPHFPNVNFLLQGRLVKIPANYDPYTRTYNKGLWKGDFKLDWTNNPAWIFYDLVTNKSVGLGERLGEYGVDKFQLYQIAQYCDQLVDDGYGGKEPRMTANLWLTSQRDAYSVLADMASVFRAIVAWNGTQLMATQDRATDPVCTYTQANVVNGKFSRRYVPLKAIYTAVEVEYVDARNRYQKTIEYIADDLMIARYGYNVKKIVAFACTSRGQARRYGKWILETSRLEQGTITFSVGREGLRHLPGDIIEVADNSYANLNLGGRVVAIEERTVTLDRGVELVGESYISYVDYGSENPVLQRVKVLSVDSENDYIIHLDAEPIGLEENCVWALHTQTVQTQLFRALGIAEGEDGSYTITALQHEPQKEAIVDGGASFSSSVSTSHKTPSISHIAISSVGRGTNIEADVSSAGVELTYDIKILKDGNLYDFKKGLKSPELKLNNLPNGDYTAVLYAKNKNGQLLKESSNDFIINKPPRPTAVEITGGLKNVILEWRYVDDTTETEIFVSETDDIKTAKKLAKVTAQMYSHEVGANKVRYYWLRHTRGINNGEFYQNAGLKAQTSVDIDEEIEVLKGKFNYDELINDEVEQRKAGERTLASKITAEATQRQQALLVQARTLGTKITNVETATNEQSQQIARLTAVKNGLATGLEQERAARIAGDNAEAQARQTLISQVNSNKAGLNTLSQTVVNNQQSTASQITTLTARLNTKPKRYDWANGTSFYGKSVSCEFPPSNAPVVYIKFRATDVEGALHVKLNGVEKAIGFRGKNNEDKWYSVKVNSDINRNQPNIVVLENPEKTDGGLIYSVVWIEDDMTDFNQDTISADLTQFKETQANKDRALTTEINTAKSRLGSAESSINTLSQTVTNNQKTTASQLTVLTAKVDDIKINPLNLLPHSNIKRGSRYKTFRTDAVKDVFKGHIAMGGDFYFNNSRNDNAVRFSLFFTTNRGNYRSGDRTRFFINYIFRNLKGGVYHHLFKSGDFNIDKKHTRIMGWFCDSGNGGTTYPDDVKNLYINYSNTDTGWSPAPEDIEKKLSSTYTIKTQAIAGNRKAIAGLTLGSSIDGETVESSVNVLANNFNVAASTSGTLQPLFTVQENKAVLAPQLIAKGGITTSHLAANSVSADKIVSGAITADKLRVSSLSAISSNIGRVTAGTITGTTITGNTINGGAINGTTITGGTIRGTRLEGATGKFTGELEITQLKGGNIYEASYLTAKKTGRTKQYSRGFGVEKYSRTMYEYALTFMIKPAPVTRFLKAELVAANANASFSHRIWTGIESKYIQINLNALDDLAVSVVPKTLKYSDSTHSMAIPANTKATITIKAFNYEENAFTYHYSLSALTGSNSIIQL</sequence>
<dbReference type="InterPro" id="IPR015406">
    <property type="entry name" value="GpJ_CSF"/>
</dbReference>
<evidence type="ECO:0000259" key="3">
    <source>
        <dbReference type="Pfam" id="PF13550"/>
    </source>
</evidence>
<dbReference type="PANTHER" id="PTHR36251">
    <property type="entry name" value="FELS-1 PROPHAGE HOST SPECIFICITY PROTEIN-RELATED"/>
    <property type="match status" value="1"/>
</dbReference>
<gene>
    <name evidence="5" type="ORF">QJU57_01325</name>
</gene>
<dbReference type="Pfam" id="PF24801">
    <property type="entry name" value="FNIII-A_GpJ"/>
    <property type="match status" value="1"/>
</dbReference>
<dbReference type="InterPro" id="IPR032876">
    <property type="entry name" value="J_dom"/>
</dbReference>
<dbReference type="PANTHER" id="PTHR36251:SF2">
    <property type="entry name" value="GIFSY-2 PROPHAGE HOST SPECIFICITY PROTEIN J, PHAGE LAMBDA"/>
    <property type="match status" value="1"/>
</dbReference>
<protein>
    <submittedName>
        <fullName evidence="5">Phage tail protein</fullName>
    </submittedName>
</protein>
<feature type="domain" description="Tip attachment protein J HDII-ins2" evidence="4">
    <location>
        <begin position="92"/>
        <end position="212"/>
    </location>
</feature>
<feature type="region of interest" description="Disordered" evidence="1">
    <location>
        <begin position="1"/>
        <end position="20"/>
    </location>
</feature>
<feature type="domain" description="Tip attachment protein J central straight fiber" evidence="2">
    <location>
        <begin position="1258"/>
        <end position="1368"/>
    </location>
</feature>
<feature type="domain" description="Tip attachment protein J" evidence="3">
    <location>
        <begin position="334"/>
        <end position="499"/>
    </location>
</feature>